<comment type="caution">
    <text evidence="1">The sequence shown here is derived from an EMBL/GenBank/DDBJ whole genome shotgun (WGS) entry which is preliminary data.</text>
</comment>
<dbReference type="Proteomes" id="UP000499080">
    <property type="component" value="Unassembled WGS sequence"/>
</dbReference>
<evidence type="ECO:0000313" key="2">
    <source>
        <dbReference type="Proteomes" id="UP000499080"/>
    </source>
</evidence>
<gene>
    <name evidence="1" type="ORF">AVEN_261989_1</name>
</gene>
<accession>A0A4Y2HCB5</accession>
<reference evidence="1 2" key="1">
    <citation type="journal article" date="2019" name="Sci. Rep.">
        <title>Orb-weaving spider Araneus ventricosus genome elucidates the spidroin gene catalogue.</title>
        <authorList>
            <person name="Kono N."/>
            <person name="Nakamura H."/>
            <person name="Ohtoshi R."/>
            <person name="Moran D.A.P."/>
            <person name="Shinohara A."/>
            <person name="Yoshida Y."/>
            <person name="Fujiwara M."/>
            <person name="Mori M."/>
            <person name="Tomita M."/>
            <person name="Arakawa K."/>
        </authorList>
    </citation>
    <scope>NUCLEOTIDE SEQUENCE [LARGE SCALE GENOMIC DNA]</scope>
</reference>
<dbReference type="EMBL" id="BGPR01001842">
    <property type="protein sequence ID" value="GBM62933.1"/>
    <property type="molecule type" value="Genomic_DNA"/>
</dbReference>
<dbReference type="AlphaFoldDB" id="A0A4Y2HCB5"/>
<keyword evidence="2" id="KW-1185">Reference proteome</keyword>
<name>A0A4Y2HCB5_ARAVE</name>
<evidence type="ECO:0000313" key="1">
    <source>
        <dbReference type="EMBL" id="GBM62933.1"/>
    </source>
</evidence>
<protein>
    <submittedName>
        <fullName evidence="1">Uncharacterized protein</fullName>
    </submittedName>
</protein>
<proteinExistence type="predicted"/>
<sequence>MYCFRRPEQAKQRANWRLTQPALIAGRGRVIMLLIDTIMLTDRWESLHSPGFPSGARGALCFVLPQRYNKCYITLITGVTLKFAYTPHCSPYSTLHIPRFIVPADLRRQSKEQIEDELFLT</sequence>
<organism evidence="1 2">
    <name type="scientific">Araneus ventricosus</name>
    <name type="common">Orbweaver spider</name>
    <name type="synonym">Epeira ventricosa</name>
    <dbReference type="NCBI Taxonomy" id="182803"/>
    <lineage>
        <taxon>Eukaryota</taxon>
        <taxon>Metazoa</taxon>
        <taxon>Ecdysozoa</taxon>
        <taxon>Arthropoda</taxon>
        <taxon>Chelicerata</taxon>
        <taxon>Arachnida</taxon>
        <taxon>Araneae</taxon>
        <taxon>Araneomorphae</taxon>
        <taxon>Entelegynae</taxon>
        <taxon>Araneoidea</taxon>
        <taxon>Araneidae</taxon>
        <taxon>Araneus</taxon>
    </lineage>
</organism>